<evidence type="ECO:0000313" key="17">
    <source>
        <dbReference type="EMBL" id="MFC5407097.1"/>
    </source>
</evidence>
<evidence type="ECO:0000256" key="9">
    <source>
        <dbReference type="ARBA" id="ARBA00022777"/>
    </source>
</evidence>
<dbReference type="CDD" id="cd06225">
    <property type="entry name" value="HAMP"/>
    <property type="match status" value="1"/>
</dbReference>
<dbReference type="Pfam" id="PF02743">
    <property type="entry name" value="dCache_1"/>
    <property type="match status" value="1"/>
</dbReference>
<dbReference type="Pfam" id="PF00672">
    <property type="entry name" value="HAMP"/>
    <property type="match status" value="1"/>
</dbReference>
<evidence type="ECO:0000256" key="3">
    <source>
        <dbReference type="ARBA" id="ARBA00012438"/>
    </source>
</evidence>
<evidence type="ECO:0000256" key="12">
    <source>
        <dbReference type="ARBA" id="ARBA00023012"/>
    </source>
</evidence>
<dbReference type="PROSITE" id="PS50109">
    <property type="entry name" value="HIS_KIN"/>
    <property type="match status" value="1"/>
</dbReference>
<keyword evidence="11 14" id="KW-1133">Transmembrane helix</keyword>
<dbReference type="RefSeq" id="WP_378139453.1">
    <property type="nucleotide sequence ID" value="NZ_JBHSMI010000067.1"/>
</dbReference>
<evidence type="ECO:0000259" key="15">
    <source>
        <dbReference type="PROSITE" id="PS50109"/>
    </source>
</evidence>
<evidence type="ECO:0000256" key="14">
    <source>
        <dbReference type="SAM" id="Phobius"/>
    </source>
</evidence>
<evidence type="ECO:0000256" key="7">
    <source>
        <dbReference type="ARBA" id="ARBA00022692"/>
    </source>
</evidence>
<dbReference type="SMART" id="SM00304">
    <property type="entry name" value="HAMP"/>
    <property type="match status" value="1"/>
</dbReference>
<dbReference type="Proteomes" id="UP001596113">
    <property type="component" value="Unassembled WGS sequence"/>
</dbReference>
<evidence type="ECO:0000256" key="4">
    <source>
        <dbReference type="ARBA" id="ARBA00022475"/>
    </source>
</evidence>
<dbReference type="PANTHER" id="PTHR34220">
    <property type="entry name" value="SENSOR HISTIDINE KINASE YPDA"/>
    <property type="match status" value="1"/>
</dbReference>
<keyword evidence="6 17" id="KW-0808">Transferase</keyword>
<dbReference type="EC" id="2.7.13.3" evidence="3"/>
<keyword evidence="12" id="KW-0902">Two-component regulatory system</keyword>
<feature type="transmembrane region" description="Helical" evidence="14">
    <location>
        <begin position="21"/>
        <end position="41"/>
    </location>
</feature>
<dbReference type="Gene3D" id="6.10.340.10">
    <property type="match status" value="1"/>
</dbReference>
<proteinExistence type="predicted"/>
<dbReference type="InterPro" id="IPR004358">
    <property type="entry name" value="Sig_transdc_His_kin-like_C"/>
</dbReference>
<evidence type="ECO:0000259" key="16">
    <source>
        <dbReference type="PROSITE" id="PS50885"/>
    </source>
</evidence>
<keyword evidence="5" id="KW-0597">Phosphoprotein</keyword>
<keyword evidence="18" id="KW-1185">Reference proteome</keyword>
<dbReference type="PROSITE" id="PS50885">
    <property type="entry name" value="HAMP"/>
    <property type="match status" value="1"/>
</dbReference>
<keyword evidence="10" id="KW-0067">ATP-binding</keyword>
<dbReference type="InterPro" id="IPR003660">
    <property type="entry name" value="HAMP_dom"/>
</dbReference>
<dbReference type="Gene3D" id="3.30.565.10">
    <property type="entry name" value="Histidine kinase-like ATPase, C-terminal domain"/>
    <property type="match status" value="1"/>
</dbReference>
<dbReference type="InterPro" id="IPR033479">
    <property type="entry name" value="dCache_1"/>
</dbReference>
<dbReference type="InterPro" id="IPR010559">
    <property type="entry name" value="Sig_transdc_His_kin_internal"/>
</dbReference>
<feature type="domain" description="HAMP" evidence="16">
    <location>
        <begin position="335"/>
        <end position="387"/>
    </location>
</feature>
<comment type="caution">
    <text evidence="17">The sequence shown here is derived from an EMBL/GenBank/DDBJ whole genome shotgun (WGS) entry which is preliminary data.</text>
</comment>
<keyword evidence="9 17" id="KW-0418">Kinase</keyword>
<evidence type="ECO:0000256" key="1">
    <source>
        <dbReference type="ARBA" id="ARBA00000085"/>
    </source>
</evidence>
<sequence length="609" mass="68354">MKSTNPGGTPWFKRQRILNKILFIYVPLVFIPLLLLSYFSYTVNTDAVIKKTKKNMLDESRLITTRIDTIMSNAESFSNMIMLDLNKEELLKTLEKQPRQDGEWQTSDYVLRSQVENKLDFARLIFQDVESAIFMDKNGHLYVTDPDLLQGSAEGVKSDMLKTVAGSNGILNWFPMQRRAYWTKDADKPVLTVGKKIMDTETLETLGYLLVNISEKALSSVYRPVGPVQSSGYSIVDNEGTIVSSADEARVLQPMGEEKKADILSGKMLAEEAVDGDGDKILLTSMPFGKQNWRLVNEIPLKELTKESWQVSKIILVVSGVCLLLALIGAIVLSRAIAVPIMSLARYVSRIRDENLDRPIEVTRGDEIGILGSGLNMMLGRVNDLLSRVKEEQKAKREYELALLQDQIKPHFFYNTLDLIYVNCMTGENEEAGRTTKALADFYRAALSNGEEIISIREEVRNIESYLYIQNARYADQFDYQIHIPNELLGYAIPKLTLQPLVENAIYHGIKEKQGFGHIAVEGSKQDGILLLRVSDDGVGFPEAKLADWNDERAAGQTGKISFGLSSVDERIKLYYGERYGVRVHSESGVGTTITVEIPLKTGDLSDHV</sequence>
<dbReference type="Gene3D" id="3.30.450.20">
    <property type="entry name" value="PAS domain"/>
    <property type="match status" value="2"/>
</dbReference>
<dbReference type="PANTHER" id="PTHR34220:SF7">
    <property type="entry name" value="SENSOR HISTIDINE KINASE YPDA"/>
    <property type="match status" value="1"/>
</dbReference>
<dbReference type="PRINTS" id="PR00344">
    <property type="entry name" value="BCTRLSENSOR"/>
</dbReference>
<reference evidence="18" key="1">
    <citation type="journal article" date="2019" name="Int. J. Syst. Evol. Microbiol.">
        <title>The Global Catalogue of Microorganisms (GCM) 10K type strain sequencing project: providing services to taxonomists for standard genome sequencing and annotation.</title>
        <authorList>
            <consortium name="The Broad Institute Genomics Platform"/>
            <consortium name="The Broad Institute Genome Sequencing Center for Infectious Disease"/>
            <person name="Wu L."/>
            <person name="Ma J."/>
        </authorList>
    </citation>
    <scope>NUCLEOTIDE SEQUENCE [LARGE SCALE GENOMIC DNA]</scope>
    <source>
        <strain evidence="18">CGMCC 1.18575</strain>
    </source>
</reference>
<dbReference type="InterPro" id="IPR003594">
    <property type="entry name" value="HATPase_dom"/>
</dbReference>
<keyword evidence="4" id="KW-1003">Cell membrane</keyword>
<dbReference type="InterPro" id="IPR005467">
    <property type="entry name" value="His_kinase_dom"/>
</dbReference>
<name>A0ABW0I4R8_9BACL</name>
<dbReference type="SUPFAM" id="SSF158472">
    <property type="entry name" value="HAMP domain-like"/>
    <property type="match status" value="1"/>
</dbReference>
<feature type="domain" description="Histidine kinase" evidence="15">
    <location>
        <begin position="498"/>
        <end position="602"/>
    </location>
</feature>
<dbReference type="Pfam" id="PF02518">
    <property type="entry name" value="HATPase_c"/>
    <property type="match status" value="1"/>
</dbReference>
<evidence type="ECO:0000256" key="13">
    <source>
        <dbReference type="ARBA" id="ARBA00023136"/>
    </source>
</evidence>
<comment type="subcellular location">
    <subcellularLocation>
        <location evidence="2">Cell membrane</location>
        <topology evidence="2">Multi-pass membrane protein</topology>
    </subcellularLocation>
</comment>
<keyword evidence="8" id="KW-0547">Nucleotide-binding</keyword>
<evidence type="ECO:0000256" key="8">
    <source>
        <dbReference type="ARBA" id="ARBA00022741"/>
    </source>
</evidence>
<comment type="catalytic activity">
    <reaction evidence="1">
        <text>ATP + protein L-histidine = ADP + protein N-phospho-L-histidine.</text>
        <dbReference type="EC" id="2.7.13.3"/>
    </reaction>
</comment>
<dbReference type="InterPro" id="IPR036890">
    <property type="entry name" value="HATPase_C_sf"/>
</dbReference>
<evidence type="ECO:0000256" key="11">
    <source>
        <dbReference type="ARBA" id="ARBA00022989"/>
    </source>
</evidence>
<dbReference type="EMBL" id="JBHSMI010000067">
    <property type="protein sequence ID" value="MFC5407097.1"/>
    <property type="molecule type" value="Genomic_DNA"/>
</dbReference>
<keyword evidence="13 14" id="KW-0472">Membrane</keyword>
<feature type="transmembrane region" description="Helical" evidence="14">
    <location>
        <begin position="314"/>
        <end position="342"/>
    </location>
</feature>
<gene>
    <name evidence="17" type="ORF">ACFPOF_30595</name>
</gene>
<dbReference type="SMART" id="SM00387">
    <property type="entry name" value="HATPase_c"/>
    <property type="match status" value="1"/>
</dbReference>
<dbReference type="InterPro" id="IPR050640">
    <property type="entry name" value="Bact_2-comp_sensor_kinase"/>
</dbReference>
<dbReference type="SUPFAM" id="SSF55874">
    <property type="entry name" value="ATPase domain of HSP90 chaperone/DNA topoisomerase II/histidine kinase"/>
    <property type="match status" value="1"/>
</dbReference>
<organism evidence="17 18">
    <name type="scientific">Cohnella soli</name>
    <dbReference type="NCBI Taxonomy" id="425005"/>
    <lineage>
        <taxon>Bacteria</taxon>
        <taxon>Bacillati</taxon>
        <taxon>Bacillota</taxon>
        <taxon>Bacilli</taxon>
        <taxon>Bacillales</taxon>
        <taxon>Paenibacillaceae</taxon>
        <taxon>Cohnella</taxon>
    </lineage>
</organism>
<dbReference type="Pfam" id="PF06580">
    <property type="entry name" value="His_kinase"/>
    <property type="match status" value="1"/>
</dbReference>
<evidence type="ECO:0000313" key="18">
    <source>
        <dbReference type="Proteomes" id="UP001596113"/>
    </source>
</evidence>
<evidence type="ECO:0000256" key="10">
    <source>
        <dbReference type="ARBA" id="ARBA00022840"/>
    </source>
</evidence>
<accession>A0ABW0I4R8</accession>
<evidence type="ECO:0000256" key="5">
    <source>
        <dbReference type="ARBA" id="ARBA00022553"/>
    </source>
</evidence>
<keyword evidence="7 14" id="KW-0812">Transmembrane</keyword>
<evidence type="ECO:0000256" key="6">
    <source>
        <dbReference type="ARBA" id="ARBA00022679"/>
    </source>
</evidence>
<protein>
    <recommendedName>
        <fullName evidence="3">histidine kinase</fullName>
        <ecNumber evidence="3">2.7.13.3</ecNumber>
    </recommendedName>
</protein>
<dbReference type="GO" id="GO:0004673">
    <property type="term" value="F:protein histidine kinase activity"/>
    <property type="evidence" value="ECO:0007669"/>
    <property type="project" value="UniProtKB-EC"/>
</dbReference>
<evidence type="ECO:0000256" key="2">
    <source>
        <dbReference type="ARBA" id="ARBA00004651"/>
    </source>
</evidence>